<dbReference type="EMBL" id="BRXZ01001928">
    <property type="protein sequence ID" value="GMH49877.1"/>
    <property type="molecule type" value="Genomic_DNA"/>
</dbReference>
<gene>
    <name evidence="2" type="ORF">TrRE_jg11767</name>
</gene>
<keyword evidence="1" id="KW-0812">Transmembrane</keyword>
<reference evidence="2" key="1">
    <citation type="submission" date="2022-07" db="EMBL/GenBank/DDBJ databases">
        <title>Genome analysis of Parmales, a sister group of diatoms, reveals the evolutionary specialization of diatoms from phago-mixotrophs to photoautotrophs.</title>
        <authorList>
            <person name="Ban H."/>
            <person name="Sato S."/>
            <person name="Yoshikawa S."/>
            <person name="Kazumasa Y."/>
            <person name="Nakamura Y."/>
            <person name="Ichinomiya M."/>
            <person name="Saitoh K."/>
            <person name="Sato N."/>
            <person name="Blanc-Mathieu R."/>
            <person name="Endo H."/>
            <person name="Kuwata A."/>
            <person name="Ogata H."/>
        </authorList>
    </citation>
    <scope>NUCLEOTIDE SEQUENCE</scope>
</reference>
<feature type="transmembrane region" description="Helical" evidence="1">
    <location>
        <begin position="6"/>
        <end position="23"/>
    </location>
</feature>
<keyword evidence="1" id="KW-0472">Membrane</keyword>
<keyword evidence="3" id="KW-1185">Reference proteome</keyword>
<accession>A0A9W7DPI1</accession>
<name>A0A9W7DPI1_9STRA</name>
<organism evidence="2 3">
    <name type="scientific">Triparma retinervis</name>
    <dbReference type="NCBI Taxonomy" id="2557542"/>
    <lineage>
        <taxon>Eukaryota</taxon>
        <taxon>Sar</taxon>
        <taxon>Stramenopiles</taxon>
        <taxon>Ochrophyta</taxon>
        <taxon>Bolidophyceae</taxon>
        <taxon>Parmales</taxon>
        <taxon>Triparmaceae</taxon>
        <taxon>Triparma</taxon>
    </lineage>
</organism>
<keyword evidence="1" id="KW-1133">Transmembrane helix</keyword>
<evidence type="ECO:0000313" key="3">
    <source>
        <dbReference type="Proteomes" id="UP001165082"/>
    </source>
</evidence>
<evidence type="ECO:0000256" key="1">
    <source>
        <dbReference type="SAM" id="Phobius"/>
    </source>
</evidence>
<proteinExistence type="predicted"/>
<comment type="caution">
    <text evidence="2">The sequence shown here is derived from an EMBL/GenBank/DDBJ whole genome shotgun (WGS) entry which is preliminary data.</text>
</comment>
<dbReference type="Proteomes" id="UP001165082">
    <property type="component" value="Unassembled WGS sequence"/>
</dbReference>
<dbReference type="AlphaFoldDB" id="A0A9W7DPI1"/>
<protein>
    <submittedName>
        <fullName evidence="2">Uncharacterized protein</fullName>
    </submittedName>
</protein>
<evidence type="ECO:0000313" key="2">
    <source>
        <dbReference type="EMBL" id="GMH49877.1"/>
    </source>
</evidence>
<sequence>MIYFGIIIIVFSLVQFFLLALFYHDTNEWGVVLTSLREGSTPNYSKNTVNVAGASYVFKKPSAKAREEVAANILPNNVIQAAYEFTGTATTFPSDPVEFYRQLVLADYQGDEN</sequence>